<dbReference type="GO" id="GO:0008810">
    <property type="term" value="F:cellulase activity"/>
    <property type="evidence" value="ECO:0007669"/>
    <property type="project" value="UniProtKB-EC"/>
</dbReference>
<name>A0A9P7MZQ0_9HYPO</name>
<dbReference type="SMART" id="SM00236">
    <property type="entry name" value="fCBD"/>
    <property type="match status" value="2"/>
</dbReference>
<feature type="domain" description="CBM1" evidence="10">
    <location>
        <begin position="16"/>
        <end position="52"/>
    </location>
</feature>
<dbReference type="GO" id="GO:0030248">
    <property type="term" value="F:cellulose binding"/>
    <property type="evidence" value="ECO:0007669"/>
    <property type="project" value="InterPro"/>
</dbReference>
<keyword evidence="5 7" id="KW-0378">Hydrolase</keyword>
<evidence type="ECO:0000313" key="14">
    <source>
        <dbReference type="Proteomes" id="UP000784919"/>
    </source>
</evidence>
<keyword evidence="4 9" id="KW-0732">Signal</keyword>
<keyword evidence="13" id="KW-1185">Reference proteome</keyword>
<evidence type="ECO:0000256" key="3">
    <source>
        <dbReference type="ARBA" id="ARBA00012601"/>
    </source>
</evidence>
<evidence type="ECO:0000256" key="6">
    <source>
        <dbReference type="ARBA" id="ARBA00023295"/>
    </source>
</evidence>
<dbReference type="GO" id="GO:0009251">
    <property type="term" value="P:glucan catabolic process"/>
    <property type="evidence" value="ECO:0007669"/>
    <property type="project" value="TreeGrafter"/>
</dbReference>
<evidence type="ECO:0000256" key="1">
    <source>
        <dbReference type="ARBA" id="ARBA00000966"/>
    </source>
</evidence>
<dbReference type="SUPFAM" id="SSF57180">
    <property type="entry name" value="Cellulose-binding domain"/>
    <property type="match status" value="2"/>
</dbReference>
<keyword evidence="6 7" id="KW-0326">Glycosidase</keyword>
<comment type="caution">
    <text evidence="12">The sequence shown here is derived from an EMBL/GenBank/DDBJ whole genome shotgun (WGS) entry which is preliminary data.</text>
</comment>
<evidence type="ECO:0000256" key="9">
    <source>
        <dbReference type="SAM" id="SignalP"/>
    </source>
</evidence>
<feature type="domain" description="CBM1" evidence="10">
    <location>
        <begin position="60"/>
        <end position="96"/>
    </location>
</feature>
<evidence type="ECO:0000256" key="8">
    <source>
        <dbReference type="SAM" id="MobiDB-lite"/>
    </source>
</evidence>
<dbReference type="Gene3D" id="3.20.20.80">
    <property type="entry name" value="Glycosidases"/>
    <property type="match status" value="1"/>
</dbReference>
<feature type="chain" id="PRO_5040363688" description="cellulase" evidence="9">
    <location>
        <begin position="19"/>
        <end position="476"/>
    </location>
</feature>
<protein>
    <recommendedName>
        <fullName evidence="3">cellulase</fullName>
        <ecNumber evidence="3">3.2.1.4</ecNumber>
    </recommendedName>
</protein>
<evidence type="ECO:0000313" key="12">
    <source>
        <dbReference type="EMBL" id="KAG5975569.1"/>
    </source>
</evidence>
<evidence type="ECO:0000256" key="2">
    <source>
        <dbReference type="ARBA" id="ARBA00005641"/>
    </source>
</evidence>
<evidence type="ECO:0000256" key="5">
    <source>
        <dbReference type="ARBA" id="ARBA00022801"/>
    </source>
</evidence>
<dbReference type="EC" id="3.2.1.4" evidence="3"/>
<sequence>MKHILSALALAGAVMGDAGPFERCGGQGWTGSTTCVTGFTCTASNDWYSQCLPVPIQNGGQAGPYGQCGGRGWNGTTVCTDGYRCKFVNGWYSQCVLASGSLTNSTDSSTTLMTVTVSSTSLSSEPLTTQTPWTTTEAWTTTSAAPSSTSAPSSTAPLSTAPASTEPASAPGKLKWFGVSESAAEFAPDKLPGVPGQDYSFPDIPSINGLIKEGYNIFRIPFLLERMASPSLSSPLQTDYLNKITEIINAITKQGKHAILDAHNYGRYNGNIITDTQAFQAFWKNLAGKFADNDNVIFDLNNEYHDLDQTLVLQLNQAGIDGVRASGAKTQYIFAEGNSYSGAWTWTKVNDNLKALVDPENKLIYEMHQYLDADGSGSGTDCVSSTIGKERLVDATKWLRDNKKVGVIGEYAGGANDQCKAAVSGMLDHMQENSDVWNGALWWGAGPWWHEYRYSFEAPSGVGYQSYNNVLKKYTA</sequence>
<organism evidence="12 14">
    <name type="scientific">Claviceps arundinis</name>
    <dbReference type="NCBI Taxonomy" id="1623583"/>
    <lineage>
        <taxon>Eukaryota</taxon>
        <taxon>Fungi</taxon>
        <taxon>Dikarya</taxon>
        <taxon>Ascomycota</taxon>
        <taxon>Pezizomycotina</taxon>
        <taxon>Sordariomycetes</taxon>
        <taxon>Hypocreomycetidae</taxon>
        <taxon>Hypocreales</taxon>
        <taxon>Clavicipitaceae</taxon>
        <taxon>Claviceps</taxon>
    </lineage>
</organism>
<evidence type="ECO:0000256" key="7">
    <source>
        <dbReference type="RuleBase" id="RU361153"/>
    </source>
</evidence>
<dbReference type="AlphaFoldDB" id="A0A9P7MZQ0"/>
<feature type="region of interest" description="Disordered" evidence="8">
    <location>
        <begin position="139"/>
        <end position="169"/>
    </location>
</feature>
<dbReference type="PANTHER" id="PTHR34142">
    <property type="entry name" value="ENDO-BETA-1,4-GLUCANASE A"/>
    <property type="match status" value="1"/>
</dbReference>
<evidence type="ECO:0000256" key="4">
    <source>
        <dbReference type="ARBA" id="ARBA00022729"/>
    </source>
</evidence>
<evidence type="ECO:0000313" key="11">
    <source>
        <dbReference type="EMBL" id="KAG5961408.1"/>
    </source>
</evidence>
<comment type="catalytic activity">
    <reaction evidence="1">
        <text>Endohydrolysis of (1-&gt;4)-beta-D-glucosidic linkages in cellulose, lichenin and cereal beta-D-glucans.</text>
        <dbReference type="EC" id="3.2.1.4"/>
    </reaction>
</comment>
<dbReference type="EMBL" id="SRPR01000081">
    <property type="protein sequence ID" value="KAG5961408.1"/>
    <property type="molecule type" value="Genomic_DNA"/>
</dbReference>
<dbReference type="PANTHER" id="PTHR34142:SF1">
    <property type="entry name" value="GLYCOSIDE HYDROLASE FAMILY 5 DOMAIN-CONTAINING PROTEIN"/>
    <property type="match status" value="1"/>
</dbReference>
<dbReference type="PROSITE" id="PS51164">
    <property type="entry name" value="CBM1_2"/>
    <property type="match status" value="2"/>
</dbReference>
<dbReference type="Proteomes" id="UP000784919">
    <property type="component" value="Unassembled WGS sequence"/>
</dbReference>
<dbReference type="InterPro" id="IPR000254">
    <property type="entry name" value="CBD"/>
</dbReference>
<comment type="similarity">
    <text evidence="2 7">Belongs to the glycosyl hydrolase 5 (cellulase A) family.</text>
</comment>
<dbReference type="OrthoDB" id="5823761at2759"/>
<dbReference type="InterPro" id="IPR035971">
    <property type="entry name" value="CBD_sf"/>
</dbReference>
<gene>
    <name evidence="12" type="ORF">E4U56_003512</name>
    <name evidence="11" type="ORF">E4U57_007680</name>
</gene>
<dbReference type="Pfam" id="PF00150">
    <property type="entry name" value="Cellulase"/>
    <property type="match status" value="1"/>
</dbReference>
<dbReference type="EMBL" id="SRPS01000023">
    <property type="protein sequence ID" value="KAG5975569.1"/>
    <property type="molecule type" value="Genomic_DNA"/>
</dbReference>
<dbReference type="InterPro" id="IPR017853">
    <property type="entry name" value="GH"/>
</dbReference>
<dbReference type="InterPro" id="IPR001547">
    <property type="entry name" value="Glyco_hydro_5"/>
</dbReference>
<dbReference type="GO" id="GO:0005576">
    <property type="term" value="C:extracellular region"/>
    <property type="evidence" value="ECO:0007669"/>
    <property type="project" value="InterPro"/>
</dbReference>
<evidence type="ECO:0000259" key="10">
    <source>
        <dbReference type="PROSITE" id="PS51164"/>
    </source>
</evidence>
<reference evidence="12 13" key="1">
    <citation type="journal article" date="2020" name="bioRxiv">
        <title>Whole genome comparisons of ergot fungi reveals the divergence and evolution of species within the genus Claviceps are the result of varying mechanisms driving genome evolution and host range expansion.</title>
        <authorList>
            <person name="Wyka S.A."/>
            <person name="Mondo S.J."/>
            <person name="Liu M."/>
            <person name="Dettman J."/>
            <person name="Nalam V."/>
            <person name="Broders K.D."/>
        </authorList>
    </citation>
    <scope>NUCLEOTIDE SEQUENCE</scope>
    <source>
        <strain evidence="12">CCC 1102</strain>
        <strain evidence="11 13">LM583</strain>
    </source>
</reference>
<dbReference type="Pfam" id="PF00734">
    <property type="entry name" value="CBM_1"/>
    <property type="match status" value="2"/>
</dbReference>
<accession>A0A9P7MZQ0</accession>
<dbReference type="SUPFAM" id="SSF51445">
    <property type="entry name" value="(Trans)glycosidases"/>
    <property type="match status" value="1"/>
</dbReference>
<dbReference type="Proteomes" id="UP000742024">
    <property type="component" value="Unassembled WGS sequence"/>
</dbReference>
<proteinExistence type="inferred from homology"/>
<feature type="signal peptide" evidence="9">
    <location>
        <begin position="1"/>
        <end position="18"/>
    </location>
</feature>
<dbReference type="PROSITE" id="PS00562">
    <property type="entry name" value="CBM1_1"/>
    <property type="match status" value="2"/>
</dbReference>
<evidence type="ECO:0000313" key="13">
    <source>
        <dbReference type="Proteomes" id="UP000742024"/>
    </source>
</evidence>